<evidence type="ECO:0008006" key="3">
    <source>
        <dbReference type="Google" id="ProtNLM"/>
    </source>
</evidence>
<evidence type="ECO:0000313" key="1">
    <source>
        <dbReference type="EMBL" id="KAK4213360.1"/>
    </source>
</evidence>
<sequence length="440" mass="51136">MLRGAVPSASQFRDAALPRARSVVNAVREWHAKQSLDLVEPDPIPASGFNLFESLLTCPELIIEVGKHLKPRDIINLYSISRKFHGIVDDHMWSTIKTWAEHMAPGSVRIFSRSIYVDEFYIRDPAGRPMDKAYHDMAHITIPERKRSPIVNNEVRMVPGLKWLQMVYSREVRIRDIMATLARMGHRLPCRTEMALKKMWLIMDISTSEGRVAMMRSEDLITSVDLCLLHMFLVKTMLAFNDPIYGPESSALVELMLGQRSLSALWAMLRRKRYTTRLEIRRLKVAYDIEPTPEEQMRGEPVYGVPVHEMGLKHLEGWGIGNEHLLRPDELIFIESARRQLDFEPYAEKMMFYGHIDWETGAQAVPSLEEMYMSDDELEDSPDLEKHREAGAVTSKVYKECGNVPFERWMWQPRDVKKHHHWHTMTKEEQQAILGQEEEE</sequence>
<gene>
    <name evidence="1" type="ORF">QBC37DRAFT_286138</name>
</gene>
<evidence type="ECO:0000313" key="2">
    <source>
        <dbReference type="Proteomes" id="UP001301769"/>
    </source>
</evidence>
<keyword evidence="2" id="KW-1185">Reference proteome</keyword>
<reference evidence="1" key="2">
    <citation type="submission" date="2023-05" db="EMBL/GenBank/DDBJ databases">
        <authorList>
            <consortium name="Lawrence Berkeley National Laboratory"/>
            <person name="Steindorff A."/>
            <person name="Hensen N."/>
            <person name="Bonometti L."/>
            <person name="Westerberg I."/>
            <person name="Brannstrom I.O."/>
            <person name="Guillou S."/>
            <person name="Cros-Aarteil S."/>
            <person name="Calhoun S."/>
            <person name="Haridas S."/>
            <person name="Kuo A."/>
            <person name="Mondo S."/>
            <person name="Pangilinan J."/>
            <person name="Riley R."/>
            <person name="Labutti K."/>
            <person name="Andreopoulos B."/>
            <person name="Lipzen A."/>
            <person name="Chen C."/>
            <person name="Yanf M."/>
            <person name="Daum C."/>
            <person name="Ng V."/>
            <person name="Clum A."/>
            <person name="Ohm R."/>
            <person name="Martin F."/>
            <person name="Silar P."/>
            <person name="Natvig D."/>
            <person name="Lalanne C."/>
            <person name="Gautier V."/>
            <person name="Ament-Velasquez S.L."/>
            <person name="Kruys A."/>
            <person name="Hutchinson M.I."/>
            <person name="Powell A.J."/>
            <person name="Barry K."/>
            <person name="Miller A.N."/>
            <person name="Grigoriev I.V."/>
            <person name="Debuchy R."/>
            <person name="Gladieux P."/>
            <person name="Thoren M.H."/>
            <person name="Johannesson H."/>
        </authorList>
    </citation>
    <scope>NUCLEOTIDE SEQUENCE</scope>
    <source>
        <strain evidence="1">PSN293</strain>
    </source>
</reference>
<accession>A0AAN6Y7K0</accession>
<organism evidence="1 2">
    <name type="scientific">Rhypophila decipiens</name>
    <dbReference type="NCBI Taxonomy" id="261697"/>
    <lineage>
        <taxon>Eukaryota</taxon>
        <taxon>Fungi</taxon>
        <taxon>Dikarya</taxon>
        <taxon>Ascomycota</taxon>
        <taxon>Pezizomycotina</taxon>
        <taxon>Sordariomycetes</taxon>
        <taxon>Sordariomycetidae</taxon>
        <taxon>Sordariales</taxon>
        <taxon>Naviculisporaceae</taxon>
        <taxon>Rhypophila</taxon>
    </lineage>
</organism>
<name>A0AAN6Y7K0_9PEZI</name>
<feature type="non-terminal residue" evidence="1">
    <location>
        <position position="440"/>
    </location>
</feature>
<dbReference type="EMBL" id="MU858110">
    <property type="protein sequence ID" value="KAK4213360.1"/>
    <property type="molecule type" value="Genomic_DNA"/>
</dbReference>
<comment type="caution">
    <text evidence="1">The sequence shown here is derived from an EMBL/GenBank/DDBJ whole genome shotgun (WGS) entry which is preliminary data.</text>
</comment>
<dbReference type="AlphaFoldDB" id="A0AAN6Y7K0"/>
<proteinExistence type="predicted"/>
<dbReference type="Proteomes" id="UP001301769">
    <property type="component" value="Unassembled WGS sequence"/>
</dbReference>
<reference evidence="1" key="1">
    <citation type="journal article" date="2023" name="Mol. Phylogenet. Evol.">
        <title>Genome-scale phylogeny and comparative genomics of the fungal order Sordariales.</title>
        <authorList>
            <person name="Hensen N."/>
            <person name="Bonometti L."/>
            <person name="Westerberg I."/>
            <person name="Brannstrom I.O."/>
            <person name="Guillou S."/>
            <person name="Cros-Aarteil S."/>
            <person name="Calhoun S."/>
            <person name="Haridas S."/>
            <person name="Kuo A."/>
            <person name="Mondo S."/>
            <person name="Pangilinan J."/>
            <person name="Riley R."/>
            <person name="LaButti K."/>
            <person name="Andreopoulos B."/>
            <person name="Lipzen A."/>
            <person name="Chen C."/>
            <person name="Yan M."/>
            <person name="Daum C."/>
            <person name="Ng V."/>
            <person name="Clum A."/>
            <person name="Steindorff A."/>
            <person name="Ohm R.A."/>
            <person name="Martin F."/>
            <person name="Silar P."/>
            <person name="Natvig D.O."/>
            <person name="Lalanne C."/>
            <person name="Gautier V."/>
            <person name="Ament-Velasquez S.L."/>
            <person name="Kruys A."/>
            <person name="Hutchinson M.I."/>
            <person name="Powell A.J."/>
            <person name="Barry K."/>
            <person name="Miller A.N."/>
            <person name="Grigoriev I.V."/>
            <person name="Debuchy R."/>
            <person name="Gladieux P."/>
            <person name="Hiltunen Thoren M."/>
            <person name="Johannesson H."/>
        </authorList>
    </citation>
    <scope>NUCLEOTIDE SEQUENCE</scope>
    <source>
        <strain evidence="1">PSN293</strain>
    </source>
</reference>
<protein>
    <recommendedName>
        <fullName evidence="3">F-box domain-containing protein</fullName>
    </recommendedName>
</protein>